<dbReference type="NCBIfam" id="TIGR01635">
    <property type="entry name" value="tail_comp_S"/>
    <property type="match status" value="1"/>
</dbReference>
<organism evidence="1 2">
    <name type="scientific">Helicobacter typhlonius</name>
    <dbReference type="NCBI Taxonomy" id="76936"/>
    <lineage>
        <taxon>Bacteria</taxon>
        <taxon>Pseudomonadati</taxon>
        <taxon>Campylobacterota</taxon>
        <taxon>Epsilonproteobacteria</taxon>
        <taxon>Campylobacterales</taxon>
        <taxon>Helicobacteraceae</taxon>
        <taxon>Helicobacter</taxon>
    </lineage>
</organism>
<dbReference type="AlphaFoldDB" id="A0A099UF43"/>
<accession>A0A099UF43</accession>
<dbReference type="GeneID" id="78150562"/>
<protein>
    <submittedName>
        <fullName evidence="1">Phage capsid and scaffold</fullName>
    </submittedName>
</protein>
<evidence type="ECO:0000313" key="2">
    <source>
        <dbReference type="Proteomes" id="UP000064525"/>
    </source>
</evidence>
<dbReference type="EMBL" id="LN907858">
    <property type="protein sequence ID" value="CUU39107.1"/>
    <property type="molecule type" value="Genomic_DNA"/>
</dbReference>
<dbReference type="KEGG" id="hty:BN2458_PEG0220"/>
<evidence type="ECO:0000313" key="1">
    <source>
        <dbReference type="EMBL" id="CUU39107.1"/>
    </source>
</evidence>
<dbReference type="InterPro" id="IPR006522">
    <property type="entry name" value="Phage_virion_morphogenesis"/>
</dbReference>
<sequence>MPKYMSFDELRGQMQSLELRLKDTEPLMAHIANTLALFTSQSFEKETSPFGEKWKPLSSVTLKKSKGLKKKLVDKGKLVNSIHTSHTTKSASIGTSVVYARIHQFGGKAGRNHKVIIPARPFIPISKEDKIPKALQEEIQELAMEHILGVFLK</sequence>
<dbReference type="Pfam" id="PF05069">
    <property type="entry name" value="Phage_tail_S"/>
    <property type="match status" value="1"/>
</dbReference>
<proteinExistence type="predicted"/>
<reference evidence="2" key="1">
    <citation type="submission" date="2015-11" db="EMBL/GenBank/DDBJ databases">
        <authorList>
            <person name="Anvar S.Y."/>
        </authorList>
    </citation>
    <scope>NUCLEOTIDE SEQUENCE [LARGE SCALE GENOMIC DNA]</scope>
</reference>
<dbReference type="Proteomes" id="UP000064525">
    <property type="component" value="Chromosome I"/>
</dbReference>
<dbReference type="PATRIC" id="fig|76936.10.peg.213"/>
<gene>
    <name evidence="1" type="ORF">BN2458_PEG0220</name>
</gene>
<name>A0A099UF43_9HELI</name>
<dbReference type="RefSeq" id="WP_034342240.1">
    <property type="nucleotide sequence ID" value="NZ_CAOMJD010000023.1"/>
</dbReference>